<proteinExistence type="predicted"/>
<reference evidence="1 2" key="1">
    <citation type="submission" date="2015-06" db="EMBL/GenBank/DDBJ databases">
        <title>Survival trade-offs in plant roots during colonization by closely related pathogenic and mutualistic fungi.</title>
        <authorList>
            <person name="Hacquard S."/>
            <person name="Kracher B."/>
            <person name="Hiruma K."/>
            <person name="Weinman A."/>
            <person name="Muench P."/>
            <person name="Garrido Oter R."/>
            <person name="Ver Loren van Themaat E."/>
            <person name="Dallerey J.-F."/>
            <person name="Damm U."/>
            <person name="Henrissat B."/>
            <person name="Lespinet O."/>
            <person name="Thon M."/>
            <person name="Kemen E."/>
            <person name="McHardy A.C."/>
            <person name="Schulze-Lefert P."/>
            <person name="O'Connell R.J."/>
        </authorList>
    </citation>
    <scope>NUCLEOTIDE SEQUENCE [LARGE SCALE GENOMIC DNA]</scope>
    <source>
        <strain evidence="1 2">0861</strain>
    </source>
</reference>
<organism evidence="1 2">
    <name type="scientific">Colletotrichum tofieldiae</name>
    <dbReference type="NCBI Taxonomy" id="708197"/>
    <lineage>
        <taxon>Eukaryota</taxon>
        <taxon>Fungi</taxon>
        <taxon>Dikarya</taxon>
        <taxon>Ascomycota</taxon>
        <taxon>Pezizomycotina</taxon>
        <taxon>Sordariomycetes</taxon>
        <taxon>Hypocreomycetidae</taxon>
        <taxon>Glomerellales</taxon>
        <taxon>Glomerellaceae</taxon>
        <taxon>Colletotrichum</taxon>
        <taxon>Colletotrichum spaethianum species complex</taxon>
    </lineage>
</organism>
<dbReference type="AlphaFoldDB" id="A0A166LE66"/>
<accession>A0A166LE66</accession>
<evidence type="ECO:0000313" key="1">
    <source>
        <dbReference type="EMBL" id="KZL63417.1"/>
    </source>
</evidence>
<comment type="caution">
    <text evidence="1">The sequence shown here is derived from an EMBL/GenBank/DDBJ whole genome shotgun (WGS) entry which is preliminary data.</text>
</comment>
<keyword evidence="2" id="KW-1185">Reference proteome</keyword>
<protein>
    <submittedName>
        <fullName evidence="1">Uncharacterized protein</fullName>
    </submittedName>
</protein>
<gene>
    <name evidence="1" type="ORF">CT0861_02187</name>
</gene>
<dbReference type="EMBL" id="LFIV01000414">
    <property type="protein sequence ID" value="KZL63417.1"/>
    <property type="molecule type" value="Genomic_DNA"/>
</dbReference>
<evidence type="ECO:0000313" key="2">
    <source>
        <dbReference type="Proteomes" id="UP000076552"/>
    </source>
</evidence>
<name>A0A166LE66_9PEZI</name>
<dbReference type="Proteomes" id="UP000076552">
    <property type="component" value="Unassembled WGS sequence"/>
</dbReference>
<dbReference type="STRING" id="708197.A0A166LE66"/>
<sequence>MLGQDPRTDFAFYLLDFEGEDLDESLYDEEEAHLGDEEASTFLMSSVFFHRTTGEDIFLALKTSEESPKFLHTYEKTPV</sequence>